<dbReference type="PROSITE" id="PS51257">
    <property type="entry name" value="PROKAR_LIPOPROTEIN"/>
    <property type="match status" value="1"/>
</dbReference>
<dbReference type="Gene3D" id="2.130.10.130">
    <property type="entry name" value="Integrin alpha, N-terminal"/>
    <property type="match status" value="4"/>
</dbReference>
<feature type="domain" description="ASPIC/UnbV" evidence="3">
    <location>
        <begin position="546"/>
        <end position="613"/>
    </location>
</feature>
<dbReference type="InterPro" id="IPR028994">
    <property type="entry name" value="Integrin_alpha_N"/>
</dbReference>
<keyword evidence="2" id="KW-0175">Coiled coil</keyword>
<gene>
    <name evidence="4" type="ORF">FUA23_00075</name>
</gene>
<dbReference type="InterPro" id="IPR011519">
    <property type="entry name" value="UnbV_ASPIC"/>
</dbReference>
<dbReference type="InterPro" id="IPR013517">
    <property type="entry name" value="FG-GAP"/>
</dbReference>
<feature type="coiled-coil region" evidence="2">
    <location>
        <begin position="699"/>
        <end position="726"/>
    </location>
</feature>
<evidence type="ECO:0000256" key="1">
    <source>
        <dbReference type="ARBA" id="ARBA00022729"/>
    </source>
</evidence>
<dbReference type="Proteomes" id="UP000321907">
    <property type="component" value="Unassembled WGS sequence"/>
</dbReference>
<reference evidence="4 5" key="1">
    <citation type="submission" date="2019-08" db="EMBL/GenBank/DDBJ databases">
        <title>Lewinella sp. strain SSH13 Genome sequencing and assembly.</title>
        <authorList>
            <person name="Kim I."/>
        </authorList>
    </citation>
    <scope>NUCLEOTIDE SEQUENCE [LARGE SCALE GENOMIC DNA]</scope>
    <source>
        <strain evidence="4 5">SSH13</strain>
    </source>
</reference>
<keyword evidence="5" id="KW-1185">Reference proteome</keyword>
<dbReference type="Pfam" id="PF13517">
    <property type="entry name" value="FG-GAP_3"/>
    <property type="match status" value="5"/>
</dbReference>
<dbReference type="InterPro" id="IPR027039">
    <property type="entry name" value="Crtac1"/>
</dbReference>
<name>A0A5C7FYF7_9BACT</name>
<comment type="caution">
    <text evidence="4">The sequence shown here is derived from an EMBL/GenBank/DDBJ whole genome shotgun (WGS) entry which is preliminary data.</text>
</comment>
<keyword evidence="1" id="KW-0732">Signal</keyword>
<dbReference type="SUPFAM" id="SSF69318">
    <property type="entry name" value="Integrin alpha N-terminal domain"/>
    <property type="match status" value="3"/>
</dbReference>
<evidence type="ECO:0000259" key="3">
    <source>
        <dbReference type="Pfam" id="PF07593"/>
    </source>
</evidence>
<evidence type="ECO:0000313" key="5">
    <source>
        <dbReference type="Proteomes" id="UP000321907"/>
    </source>
</evidence>
<sequence length="1119" mass="121552">MNMFRFFLLITPVLFVLSCDQDTSFEANDISPVPGPVNGLFAEQKPGETGIDIVNSLEITSELNYVNYAYIFNGGGVAMLDFDQDGLMDLYFVSTQKENKLYRNAGNWKFEDVTSTAGVAASGGLKSGVNVVDVNADGYPDIYLARTGLQKGEGAQPARSNELFINQQDGTFKEAAAQYGLDSDRATNHANFFDYDGDGDLDCYLLNIPTDFASVNKIRAQQTPNGIQRITTPVHAYQSDQLLRNDGTHFTDVTMTAGIYNYGYGLSSLVHDFNSDGRQDIYISNDYIDADKLYINQGNGTFTDQSQNYFRHTSLNSMGSDLADLNGDDLPDLVTVDMLADDMVRLKSLENGMRPDRYNTLTRLGYGHQMMRNQMQINNGNGFSEVGQLAGIAASDWSWGPLLVDFDNDGNTDVFISNGYRYDVTDMDFIAFTSDSLVASGLLKKADVEAYNSYLSHIPTAPQSNHMYRNLGDLKFENTTENWGLGGNNYSSSAIYGDLDNDGDADLVVATLDAPPLVYRNQAVEKGVGGSWFQISAVGSEENPGGYGLKATVVAGNRRFTRELQPVRGFLGSVDPVLQFGLGAVGQIDRIELNWADGKTQVIEDIAVNQRLTVNYQDAGNAKLQGAAAGAKLFSFPQDQRGLKFVHRENTFDDFDRQALIPRMLSREGPALVTGDLNGDGLDDVFLGGAAGTESSVFLQQANGTLKEAANQLPKADNRYEDVNALLLDFDGDGDNDLYVTSGGSAFPNGSDRYQDRLYRNDGGKLVRAALPTMPTSTGAVVALDYDADGDLDIIVGGRSVPGGYPNIPRSYLLENNNGEFSDVTERVVPEFANIGMVTSIAVGNIEGDDRPEIVIGGEWMPITIFTAGDNGYVRSSSSPAGSAGNWQSLLITDLDGDGQNEIVAGNEGTNSRYKPSPERKVRLYADDFDGNGMVDPILTVSDKDGRMVPMTTKAQFLKQLPGMKKKFVRTKDYAKASVKEIFTAEQLAEASTFELETVTSSVFRKSDDRWAATALPSVVQVSAVRAIRAADFNGDGQTDLLLVGNDYSLNVETGRMDGGNGVLLLNDGEGGWTTPPNRDHGLWASLDARRLAPISFADGRTGWIVANNNGPAGLFLEE</sequence>
<organism evidence="4 5">
    <name type="scientific">Neolewinella aurantiaca</name>
    <dbReference type="NCBI Taxonomy" id="2602767"/>
    <lineage>
        <taxon>Bacteria</taxon>
        <taxon>Pseudomonadati</taxon>
        <taxon>Bacteroidota</taxon>
        <taxon>Saprospiria</taxon>
        <taxon>Saprospirales</taxon>
        <taxon>Lewinellaceae</taxon>
        <taxon>Neolewinella</taxon>
    </lineage>
</organism>
<evidence type="ECO:0000313" key="4">
    <source>
        <dbReference type="EMBL" id="TXF91616.1"/>
    </source>
</evidence>
<protein>
    <recommendedName>
        <fullName evidence="3">ASPIC/UnbV domain-containing protein</fullName>
    </recommendedName>
</protein>
<accession>A0A5C7FYF7</accession>
<dbReference type="PANTHER" id="PTHR16026:SF0">
    <property type="entry name" value="CARTILAGE ACIDIC PROTEIN 1"/>
    <property type="match status" value="1"/>
</dbReference>
<dbReference type="Pfam" id="PF07593">
    <property type="entry name" value="UnbV_ASPIC"/>
    <property type="match status" value="1"/>
</dbReference>
<evidence type="ECO:0000256" key="2">
    <source>
        <dbReference type="SAM" id="Coils"/>
    </source>
</evidence>
<dbReference type="OrthoDB" id="9816120at2"/>
<proteinExistence type="predicted"/>
<dbReference type="AlphaFoldDB" id="A0A5C7FYF7"/>
<dbReference type="PANTHER" id="PTHR16026">
    <property type="entry name" value="CARTILAGE ACIDIC PROTEIN 1"/>
    <property type="match status" value="1"/>
</dbReference>
<dbReference type="EMBL" id="VOXD01000001">
    <property type="protein sequence ID" value="TXF91616.1"/>
    <property type="molecule type" value="Genomic_DNA"/>
</dbReference>